<dbReference type="Pfam" id="PF04542">
    <property type="entry name" value="Sigma70_r2"/>
    <property type="match status" value="1"/>
</dbReference>
<sequence>MSSADLSLQHAVHTLYEDHHNWLCGWLRKRLGCNHSAADLAQDTFIRVLTQRKVQELREPRAYLSTIARSLMIDMFRRRALEQAYLETLANIPEPVAVSPETRSLIIETLMEIDRLLDGLGERTREIFLLAQLDGLSYVEIGRRLNVSVTTVKKHAVRALTHCLLLIED</sequence>
<evidence type="ECO:0000256" key="1">
    <source>
        <dbReference type="ARBA" id="ARBA00010641"/>
    </source>
</evidence>
<proteinExistence type="inferred from homology"/>
<dbReference type="SUPFAM" id="SSF88659">
    <property type="entry name" value="Sigma3 and sigma4 domains of RNA polymerase sigma factors"/>
    <property type="match status" value="1"/>
</dbReference>
<dbReference type="GO" id="GO:0003677">
    <property type="term" value="F:DNA binding"/>
    <property type="evidence" value="ECO:0007669"/>
    <property type="project" value="InterPro"/>
</dbReference>
<dbReference type="FunFam" id="1.10.1740.10:FF:000009">
    <property type="entry name" value="RNA polymerase sigma factor"/>
    <property type="match status" value="1"/>
</dbReference>
<evidence type="ECO:0000259" key="6">
    <source>
        <dbReference type="Pfam" id="PF08281"/>
    </source>
</evidence>
<dbReference type="NCBIfam" id="NF009180">
    <property type="entry name" value="PRK12528.1"/>
    <property type="match status" value="1"/>
</dbReference>
<dbReference type="PANTHER" id="PTHR43133:SF63">
    <property type="entry name" value="RNA POLYMERASE SIGMA FACTOR FECI-RELATED"/>
    <property type="match status" value="1"/>
</dbReference>
<dbReference type="Gene3D" id="1.10.10.10">
    <property type="entry name" value="Winged helix-like DNA-binding domain superfamily/Winged helix DNA-binding domain"/>
    <property type="match status" value="1"/>
</dbReference>
<feature type="domain" description="RNA polymerase sigma factor 70 region 4 type 2" evidence="6">
    <location>
        <begin position="111"/>
        <end position="163"/>
    </location>
</feature>
<dbReference type="SUPFAM" id="SSF88946">
    <property type="entry name" value="Sigma2 domain of RNA polymerase sigma factors"/>
    <property type="match status" value="1"/>
</dbReference>
<evidence type="ECO:0000256" key="3">
    <source>
        <dbReference type="ARBA" id="ARBA00023082"/>
    </source>
</evidence>
<keyword evidence="2" id="KW-0805">Transcription regulation</keyword>
<keyword evidence="3" id="KW-0731">Sigma factor</keyword>
<evidence type="ECO:0000313" key="8">
    <source>
        <dbReference type="Proteomes" id="UP000326018"/>
    </source>
</evidence>
<dbReference type="NCBIfam" id="TIGR02937">
    <property type="entry name" value="sigma70-ECF"/>
    <property type="match status" value="1"/>
</dbReference>
<organism evidence="7 8">
    <name type="scientific">Pseudomonas fluorescens</name>
    <dbReference type="NCBI Taxonomy" id="294"/>
    <lineage>
        <taxon>Bacteria</taxon>
        <taxon>Pseudomonadati</taxon>
        <taxon>Pseudomonadota</taxon>
        <taxon>Gammaproteobacteria</taxon>
        <taxon>Pseudomonadales</taxon>
        <taxon>Pseudomonadaceae</taxon>
        <taxon>Pseudomonas</taxon>
    </lineage>
</organism>
<dbReference type="CDD" id="cd06171">
    <property type="entry name" value="Sigma70_r4"/>
    <property type="match status" value="1"/>
</dbReference>
<reference evidence="7 8" key="1">
    <citation type="submission" date="2019-09" db="EMBL/GenBank/DDBJ databases">
        <authorList>
            <person name="Chandra G."/>
            <person name="Truman W A."/>
        </authorList>
    </citation>
    <scope>NUCLEOTIDE SEQUENCE [LARGE SCALE GENOMIC DNA]</scope>
    <source>
        <strain evidence="7">PS712</strain>
    </source>
</reference>
<protein>
    <submittedName>
        <fullName evidence="7">Putative RNA polymerase sigma factor FecI</fullName>
    </submittedName>
</protein>
<dbReference type="Gene3D" id="1.10.1740.10">
    <property type="match status" value="1"/>
</dbReference>
<dbReference type="InterPro" id="IPR013249">
    <property type="entry name" value="RNA_pol_sigma70_r4_t2"/>
</dbReference>
<evidence type="ECO:0000256" key="2">
    <source>
        <dbReference type="ARBA" id="ARBA00023015"/>
    </source>
</evidence>
<gene>
    <name evidence="7" type="primary">fecI_4</name>
    <name evidence="7" type="ORF">PS712_01152</name>
</gene>
<dbReference type="Proteomes" id="UP000326018">
    <property type="component" value="Unassembled WGS sequence"/>
</dbReference>
<dbReference type="GO" id="GO:0006352">
    <property type="term" value="P:DNA-templated transcription initiation"/>
    <property type="evidence" value="ECO:0007669"/>
    <property type="project" value="InterPro"/>
</dbReference>
<dbReference type="InterPro" id="IPR014284">
    <property type="entry name" value="RNA_pol_sigma-70_dom"/>
</dbReference>
<dbReference type="GO" id="GO:0016987">
    <property type="term" value="F:sigma factor activity"/>
    <property type="evidence" value="ECO:0007669"/>
    <property type="project" value="UniProtKB-KW"/>
</dbReference>
<feature type="domain" description="RNA polymerase sigma-70 region 2" evidence="5">
    <location>
        <begin position="15"/>
        <end position="80"/>
    </location>
</feature>
<dbReference type="InterPro" id="IPR013324">
    <property type="entry name" value="RNA_pol_sigma_r3/r4-like"/>
</dbReference>
<dbReference type="InterPro" id="IPR039425">
    <property type="entry name" value="RNA_pol_sigma-70-like"/>
</dbReference>
<accession>A0A5E7ASY6</accession>
<dbReference type="RefSeq" id="WP_150701405.1">
    <property type="nucleotide sequence ID" value="NZ_CABVIB010000004.1"/>
</dbReference>
<keyword evidence="4" id="KW-0804">Transcription</keyword>
<dbReference type="PANTHER" id="PTHR43133">
    <property type="entry name" value="RNA POLYMERASE ECF-TYPE SIGMA FACTO"/>
    <property type="match status" value="1"/>
</dbReference>
<dbReference type="Pfam" id="PF08281">
    <property type="entry name" value="Sigma70_r4_2"/>
    <property type="match status" value="1"/>
</dbReference>
<name>A0A5E7ASY6_PSEFL</name>
<evidence type="ECO:0000313" key="7">
    <source>
        <dbReference type="EMBL" id="VVN81735.1"/>
    </source>
</evidence>
<dbReference type="AlphaFoldDB" id="A0A5E7ASY6"/>
<dbReference type="InterPro" id="IPR036388">
    <property type="entry name" value="WH-like_DNA-bd_sf"/>
</dbReference>
<evidence type="ECO:0000259" key="5">
    <source>
        <dbReference type="Pfam" id="PF04542"/>
    </source>
</evidence>
<dbReference type="OrthoDB" id="9797134at2"/>
<dbReference type="InterPro" id="IPR007627">
    <property type="entry name" value="RNA_pol_sigma70_r2"/>
</dbReference>
<dbReference type="NCBIfam" id="NF007232">
    <property type="entry name" value="PRK09651.1"/>
    <property type="match status" value="1"/>
</dbReference>
<evidence type="ECO:0000256" key="4">
    <source>
        <dbReference type="ARBA" id="ARBA00023163"/>
    </source>
</evidence>
<comment type="similarity">
    <text evidence="1">Belongs to the sigma-70 factor family. ECF subfamily.</text>
</comment>
<dbReference type="InterPro" id="IPR013325">
    <property type="entry name" value="RNA_pol_sigma_r2"/>
</dbReference>
<dbReference type="EMBL" id="CABVIB010000004">
    <property type="protein sequence ID" value="VVN81735.1"/>
    <property type="molecule type" value="Genomic_DNA"/>
</dbReference>